<feature type="transmembrane region" description="Helical" evidence="10">
    <location>
        <begin position="135"/>
        <end position="154"/>
    </location>
</feature>
<feature type="transmembrane region" description="Helical" evidence="10">
    <location>
        <begin position="1357"/>
        <end position="1377"/>
    </location>
</feature>
<feature type="transmembrane region" description="Helical" evidence="10">
    <location>
        <begin position="1030"/>
        <end position="1050"/>
    </location>
</feature>
<evidence type="ECO:0000256" key="8">
    <source>
        <dbReference type="ARBA" id="ARBA00023170"/>
    </source>
</evidence>
<keyword evidence="7 10" id="KW-0472">Membrane</keyword>
<feature type="transmembrane region" description="Helical" evidence="10">
    <location>
        <begin position="1647"/>
        <end position="1670"/>
    </location>
</feature>
<evidence type="ECO:0000256" key="4">
    <source>
        <dbReference type="ARBA" id="ARBA00022692"/>
    </source>
</evidence>
<evidence type="ECO:0000256" key="9">
    <source>
        <dbReference type="ARBA" id="ARBA00023224"/>
    </source>
</evidence>
<keyword evidence="6 10" id="KW-1133">Transmembrane helix</keyword>
<feature type="transmembrane region" description="Helical" evidence="10">
    <location>
        <begin position="1224"/>
        <end position="1247"/>
    </location>
</feature>
<feature type="transmembrane region" description="Helical" evidence="10">
    <location>
        <begin position="349"/>
        <end position="367"/>
    </location>
</feature>
<sequence>MYTPEHCLKEIKTKRYSLPTLYFFENKNRSYKNEMTMGMGMDEKFSIGYYLTNVFCALLLQDKRITRFDLFGSKYCVILPERCSRAKRCSQDDSLAPATNMSVFEKGFYTINRSLLSLIGLWPYMDRRKTFLRTFFIQLGIICAIIIEVMRLIISGTDMDLMIENIMYVTSCTIVNIFYFGIFFRKRVDQIKLFESIKYEWRKVENQEEYEILRKFAAKTRNITIVILLIMYIHIGLTLPSSMYPLVLDVIDPLNKTRQMKFAPILKYFSGREKCILKIIFVYYLTMIAIGITIASTFGLLIIRNEALTGGTTRQTRRYLPGEQSICENNTCHRVSQESVRINIIDEKLITLMIIQLFTIFVITFLGQKVIDYSNDVFKSVITTPWYLASVKVQKLFIIIMMNSIKPSYLSIGGLFVFTNEFFLIVSITKEKDEGERYKSVSILTQNMFDQWYLAIPNAISSVHSCIHYTRLHNQLIANFISTEISMESSINSIPYMLSTISMSIIYYAGFFNKKLIIRCLIQIMNDWSNIHQIKEFDLLLNYASLSKKCIFMFMLSYNSYISLLFMLSFRPLLLDMIIPLNETRPHILIFPMNWYNEQETYFMKLLLFQYFSLIVLGIAAISSSSVYLSALQYVCAMFRIIGCLLDNILKDKKNKLKIIDDDAIYVRIIRIIQMHNKTIDNGMRVMLHRDYYRSIWGFTFCYMGQHLQNLRNPLVFVAEEITKIIILCDRESSKTIVRLDRENVYCVVRIFYSGIICFMSISRRMVEFDIIQFAITRKLLWISGLWPYLKPSQRYTRVIITSISFIMAYSCQILRYLMQIMNDWSDIRETEQFEVLLDYAFLYRKCIFIFILSYNTYISFMFLSSLTPLLLDLTVPLNESRPYTLIIPMNWYTGQERHFLKILIFQLVISMILGLCVISSFSMSILILQHVCAMFHIIGCLLDNILNVKEKNLKAIDDEVICKRIIHIIKIHSKTIQYIDVFNKTFNVIFLVLLTCALCFIGIALISILEIFGEFKNSSRDIGSLTLPIFYIIFHLIWIFVFCHIGQYLQNISETTFYKAYDTPWYLFSKQSQRLLSFLIARSYKPVYMSIDYNYDIISFVTVCTIELRIYYSKESERYHLFYGDSEKDGGVRYHPLRNHAKIIIDQWSLALSKTFSKIYSCNYYEHQFHYGILLSVSYNMYVSLMFLSSLKPFLLDLMVPLNESRPYTLIIPMNWYTGQERHFLKILIFQLVISMILGLCVISGFSLYILILQHICAMFHIIGCLLDNILDAKEKKLKAIDNEVIYKRIIHVIKIHNRTIQSVSIIQHTLLDHVFNKTFNVIFLIILTCALCFIGIAVISILETFGEYKNSSRDIALLLPILYVIFHLIWIFVLCHIGQHLQNMSEATFYKAYDTPWYLFSKQTQRLLSFLIARSYKPAYVSIGRMFMASHEFFSGVRHKTMEDFEMTPFGFVRKLCSISGIWPLLTPSQRRIGVLFMSACLFLAYCVQLLRLLLEIMNDWSNIKNTKQFVILLDYAFLSRKCIFIYLQLLYVVDVPAIAQANSFGFGDTIKQNSTIYIDNTNELIMELLNEDVKKSDLGSYTLPIFFLICHLIWIFVFCTVGQHLLDLSEAIFYKGYEIPWYLLSKKTQRLLYFIIARADKPNYVSIGQMFVASHEFFAGVSGFLLLPYNTKLLLKFIIRISPTIYSTAGYTMFLIKRKKIKELFDQIHSDCELRLLRDQESERIMKMYADNIKQFILSLYLIYVWFTITLIIFLIEPFVTNKFLSTNNEREIYKYPVSIGYYEKFQSHFFIIFVALCNIPIVESVVSIVIWIAFLHFIQHSCAMFYVTGYMFEHAFVENEKNKFEINKNTKIYEMFVRVIKYHNKSIRCNCPWYVTPPKIQKMYLLILMKSTEPLYMSVGKIFNFSYELIIT</sequence>
<protein>
    <submittedName>
        <fullName evidence="11">Uncharacterized protein</fullName>
    </submittedName>
</protein>
<accession>A0ABD2CX90</accession>
<evidence type="ECO:0000256" key="7">
    <source>
        <dbReference type="ARBA" id="ARBA00023136"/>
    </source>
</evidence>
<feature type="transmembrane region" description="Helical" evidence="10">
    <location>
        <begin position="900"/>
        <end position="922"/>
    </location>
</feature>
<dbReference type="PANTHER" id="PTHR21137:SF35">
    <property type="entry name" value="ODORANT RECEPTOR 19A-RELATED"/>
    <property type="match status" value="1"/>
</dbReference>
<feature type="transmembrane region" description="Helical" evidence="10">
    <location>
        <begin position="1793"/>
        <end position="1818"/>
    </location>
</feature>
<feature type="transmembrane region" description="Helical" evidence="10">
    <location>
        <begin position="166"/>
        <end position="184"/>
    </location>
</feature>
<dbReference type="EMBL" id="JAYRBN010000026">
    <property type="protein sequence ID" value="KAL2749756.1"/>
    <property type="molecule type" value="Genomic_DNA"/>
</dbReference>
<feature type="transmembrane region" description="Helical" evidence="10">
    <location>
        <begin position="1588"/>
        <end position="1609"/>
    </location>
</feature>
<dbReference type="PANTHER" id="PTHR21137">
    <property type="entry name" value="ODORANT RECEPTOR"/>
    <property type="match status" value="1"/>
</dbReference>
<dbReference type="InterPro" id="IPR004117">
    <property type="entry name" value="7tm6_olfct_rcpt"/>
</dbReference>
<dbReference type="GO" id="GO:0007165">
    <property type="term" value="P:signal transduction"/>
    <property type="evidence" value="ECO:0007669"/>
    <property type="project" value="UniProtKB-KW"/>
</dbReference>
<evidence type="ECO:0000313" key="12">
    <source>
        <dbReference type="Proteomes" id="UP001607303"/>
    </source>
</evidence>
<evidence type="ECO:0000313" key="11">
    <source>
        <dbReference type="EMBL" id="KAL2749756.1"/>
    </source>
</evidence>
<feature type="transmembrane region" description="Helical" evidence="10">
    <location>
        <begin position="1739"/>
        <end position="1759"/>
    </location>
</feature>
<dbReference type="GO" id="GO:0007608">
    <property type="term" value="P:sensory perception of smell"/>
    <property type="evidence" value="ECO:0007669"/>
    <property type="project" value="UniProtKB-KW"/>
</dbReference>
<evidence type="ECO:0000256" key="1">
    <source>
        <dbReference type="ARBA" id="ARBA00004651"/>
    </source>
</evidence>
<proteinExistence type="predicted"/>
<feature type="transmembrane region" description="Helical" evidence="10">
    <location>
        <begin position="989"/>
        <end position="1010"/>
    </location>
</feature>
<keyword evidence="4 10" id="KW-0812">Transmembrane</keyword>
<keyword evidence="2" id="KW-1003">Cell membrane</keyword>
<feature type="transmembrane region" description="Helical" evidence="10">
    <location>
        <begin position="1475"/>
        <end position="1497"/>
    </location>
</feature>
<organism evidence="11 12">
    <name type="scientific">Vespula maculifrons</name>
    <name type="common">Eastern yellow jacket</name>
    <name type="synonym">Wasp</name>
    <dbReference type="NCBI Taxonomy" id="7453"/>
    <lineage>
        <taxon>Eukaryota</taxon>
        <taxon>Metazoa</taxon>
        <taxon>Ecdysozoa</taxon>
        <taxon>Arthropoda</taxon>
        <taxon>Hexapoda</taxon>
        <taxon>Insecta</taxon>
        <taxon>Pterygota</taxon>
        <taxon>Neoptera</taxon>
        <taxon>Endopterygota</taxon>
        <taxon>Hymenoptera</taxon>
        <taxon>Apocrita</taxon>
        <taxon>Aculeata</taxon>
        <taxon>Vespoidea</taxon>
        <taxon>Vespidae</taxon>
        <taxon>Vespinae</taxon>
        <taxon>Vespula</taxon>
    </lineage>
</organism>
<evidence type="ECO:0000256" key="10">
    <source>
        <dbReference type="SAM" id="Phobius"/>
    </source>
</evidence>
<name>A0ABD2CX90_VESMC</name>
<feature type="transmembrane region" description="Helical" evidence="10">
    <location>
        <begin position="1676"/>
        <end position="1699"/>
    </location>
</feature>
<keyword evidence="12" id="KW-1185">Reference proteome</keyword>
<evidence type="ECO:0000256" key="6">
    <source>
        <dbReference type="ARBA" id="ARBA00022989"/>
    </source>
</evidence>
<reference evidence="11 12" key="1">
    <citation type="journal article" date="2024" name="Ann. Entomol. Soc. Am.">
        <title>Genomic analyses of the southern and eastern yellowjacket wasps (Hymenoptera: Vespidae) reveal evolutionary signatures of social life.</title>
        <authorList>
            <person name="Catto M.A."/>
            <person name="Caine P.B."/>
            <person name="Orr S.E."/>
            <person name="Hunt B.G."/>
            <person name="Goodisman M.A.D."/>
        </authorList>
    </citation>
    <scope>NUCLEOTIDE SEQUENCE [LARGE SCALE GENOMIC DNA]</scope>
    <source>
        <strain evidence="11">232</strain>
        <tissue evidence="11">Head and thorax</tissue>
    </source>
</reference>
<feature type="transmembrane region" description="Helical" evidence="10">
    <location>
        <begin position="602"/>
        <end position="622"/>
    </location>
</feature>
<gene>
    <name evidence="11" type="ORF">V1477_001827</name>
</gene>
<feature type="transmembrane region" description="Helical" evidence="10">
    <location>
        <begin position="796"/>
        <end position="815"/>
    </location>
</feature>
<feature type="transmembrane region" description="Helical" evidence="10">
    <location>
        <begin position="223"/>
        <end position="244"/>
    </location>
</feature>
<evidence type="ECO:0000256" key="3">
    <source>
        <dbReference type="ARBA" id="ARBA00022606"/>
    </source>
</evidence>
<keyword evidence="8" id="KW-0675">Receptor</keyword>
<feature type="transmembrane region" description="Helical" evidence="10">
    <location>
        <begin position="1323"/>
        <end position="1345"/>
    </location>
</feature>
<keyword evidence="9" id="KW-0807">Transducer</keyword>
<comment type="subcellular location">
    <subcellularLocation>
        <location evidence="1">Cell membrane</location>
        <topology evidence="1">Multi-pass membrane protein</topology>
    </subcellularLocation>
</comment>
<keyword evidence="3" id="KW-0716">Sensory transduction</keyword>
<evidence type="ECO:0000256" key="5">
    <source>
        <dbReference type="ARBA" id="ARBA00022725"/>
    </source>
</evidence>
<dbReference type="Pfam" id="PF02949">
    <property type="entry name" value="7tm_6"/>
    <property type="match status" value="4"/>
</dbReference>
<dbReference type="Proteomes" id="UP001607303">
    <property type="component" value="Unassembled WGS sequence"/>
</dbReference>
<feature type="transmembrane region" description="Helical" evidence="10">
    <location>
        <begin position="281"/>
        <end position="303"/>
    </location>
</feature>
<comment type="caution">
    <text evidence="11">The sequence shown here is derived from an EMBL/GenBank/DDBJ whole genome shotgun (WGS) entry which is preliminary data.</text>
</comment>
<feature type="transmembrane region" description="Helical" evidence="10">
    <location>
        <begin position="409"/>
        <end position="429"/>
    </location>
</feature>
<feature type="transmembrane region" description="Helical" evidence="10">
    <location>
        <begin position="494"/>
        <end position="511"/>
    </location>
</feature>
<keyword evidence="5" id="KW-0552">Olfaction</keyword>
<dbReference type="GO" id="GO:0005886">
    <property type="term" value="C:plasma membrane"/>
    <property type="evidence" value="ECO:0007669"/>
    <property type="project" value="UniProtKB-SubCell"/>
</dbReference>
<feature type="non-terminal residue" evidence="11">
    <location>
        <position position="1916"/>
    </location>
</feature>
<evidence type="ECO:0000256" key="2">
    <source>
        <dbReference type="ARBA" id="ARBA00022475"/>
    </source>
</evidence>